<reference evidence="2" key="3">
    <citation type="submission" date="2018-08" db="UniProtKB">
        <authorList>
            <consortium name="EnsemblPlants"/>
        </authorList>
    </citation>
    <scope>IDENTIFICATION</scope>
    <source>
        <strain evidence="2">cv. Bd21</strain>
    </source>
</reference>
<keyword evidence="3" id="KW-1185">Reference proteome</keyword>
<dbReference type="AlphaFoldDB" id="A0A0Q3ERV9"/>
<dbReference type="EnsemblPlants" id="KQJ90207">
    <property type="protein sequence ID" value="KQJ90207"/>
    <property type="gene ID" value="BRADI_4g30091v3"/>
</dbReference>
<sequence>MFSMITAYVTSSGMQVQQEKLNCISKYTRLYDLQIHACKRNQNLLNHIKPCIPIYISKDNAVHTAKNTYARTRRTIKEEWNSVPTVPKESRKY</sequence>
<dbReference type="InParanoid" id="A0A0Q3ERV9"/>
<accession>A0A0Q3ERV9</accession>
<dbReference type="Gramene" id="KQJ90207">
    <property type="protein sequence ID" value="KQJ90207"/>
    <property type="gene ID" value="BRADI_4g30091v3"/>
</dbReference>
<dbReference type="EMBL" id="CM000883">
    <property type="protein sequence ID" value="KQJ90207.1"/>
    <property type="molecule type" value="Genomic_DNA"/>
</dbReference>
<dbReference type="Proteomes" id="UP000008810">
    <property type="component" value="Chromosome 4"/>
</dbReference>
<protein>
    <submittedName>
        <fullName evidence="1 2">Uncharacterized protein</fullName>
    </submittedName>
</protein>
<reference evidence="1" key="2">
    <citation type="submission" date="2017-06" db="EMBL/GenBank/DDBJ databases">
        <title>WGS assembly of Brachypodium distachyon.</title>
        <authorList>
            <consortium name="The International Brachypodium Initiative"/>
            <person name="Lucas S."/>
            <person name="Harmon-Smith M."/>
            <person name="Lail K."/>
            <person name="Tice H."/>
            <person name="Grimwood J."/>
            <person name="Bruce D."/>
            <person name="Barry K."/>
            <person name="Shu S."/>
            <person name="Lindquist E."/>
            <person name="Wang M."/>
            <person name="Pitluck S."/>
            <person name="Vogel J.P."/>
            <person name="Garvin D.F."/>
            <person name="Mockler T.C."/>
            <person name="Schmutz J."/>
            <person name="Rokhsar D."/>
            <person name="Bevan M.W."/>
        </authorList>
    </citation>
    <scope>NUCLEOTIDE SEQUENCE</scope>
    <source>
        <strain evidence="1">Bd21</strain>
    </source>
</reference>
<evidence type="ECO:0000313" key="3">
    <source>
        <dbReference type="Proteomes" id="UP000008810"/>
    </source>
</evidence>
<organism evidence="1">
    <name type="scientific">Brachypodium distachyon</name>
    <name type="common">Purple false brome</name>
    <name type="synonym">Trachynia distachya</name>
    <dbReference type="NCBI Taxonomy" id="15368"/>
    <lineage>
        <taxon>Eukaryota</taxon>
        <taxon>Viridiplantae</taxon>
        <taxon>Streptophyta</taxon>
        <taxon>Embryophyta</taxon>
        <taxon>Tracheophyta</taxon>
        <taxon>Spermatophyta</taxon>
        <taxon>Magnoliopsida</taxon>
        <taxon>Liliopsida</taxon>
        <taxon>Poales</taxon>
        <taxon>Poaceae</taxon>
        <taxon>BOP clade</taxon>
        <taxon>Pooideae</taxon>
        <taxon>Stipodae</taxon>
        <taxon>Brachypodieae</taxon>
        <taxon>Brachypodium</taxon>
    </lineage>
</organism>
<name>A0A0Q3ERV9_BRADI</name>
<gene>
    <name evidence="1" type="ORF">BRADI_4g30091v3</name>
</gene>
<evidence type="ECO:0000313" key="1">
    <source>
        <dbReference type="EMBL" id="KQJ90207.1"/>
    </source>
</evidence>
<reference evidence="1 2" key="1">
    <citation type="journal article" date="2010" name="Nature">
        <title>Genome sequencing and analysis of the model grass Brachypodium distachyon.</title>
        <authorList>
            <consortium name="International Brachypodium Initiative"/>
        </authorList>
    </citation>
    <scope>NUCLEOTIDE SEQUENCE [LARGE SCALE GENOMIC DNA]</scope>
    <source>
        <strain evidence="1 2">Bd21</strain>
    </source>
</reference>
<evidence type="ECO:0000313" key="2">
    <source>
        <dbReference type="EnsemblPlants" id="KQJ90207"/>
    </source>
</evidence>
<proteinExistence type="predicted"/>